<dbReference type="InterPro" id="IPR011006">
    <property type="entry name" value="CheY-like_superfamily"/>
</dbReference>
<evidence type="ECO:0000259" key="2">
    <source>
        <dbReference type="PROSITE" id="PS50110"/>
    </source>
</evidence>
<dbReference type="Proteomes" id="UP001499884">
    <property type="component" value="Unassembled WGS sequence"/>
</dbReference>
<dbReference type="EMBL" id="BAABEP010000078">
    <property type="protein sequence ID" value="GAA3758572.1"/>
    <property type="molecule type" value="Genomic_DNA"/>
</dbReference>
<accession>A0ABP7GC73</accession>
<proteinExistence type="predicted"/>
<feature type="modified residue" description="4-aspartylphosphate" evidence="1">
    <location>
        <position position="52"/>
    </location>
</feature>
<dbReference type="PROSITE" id="PS50110">
    <property type="entry name" value="RESPONSE_REGULATORY"/>
    <property type="match status" value="1"/>
</dbReference>
<dbReference type="Gene3D" id="3.40.50.2300">
    <property type="match status" value="1"/>
</dbReference>
<comment type="caution">
    <text evidence="3">The sequence shown here is derived from an EMBL/GenBank/DDBJ whole genome shotgun (WGS) entry which is preliminary data.</text>
</comment>
<protein>
    <recommendedName>
        <fullName evidence="2">Response regulatory domain-containing protein</fullName>
    </recommendedName>
</protein>
<evidence type="ECO:0000313" key="3">
    <source>
        <dbReference type="EMBL" id="GAA3758572.1"/>
    </source>
</evidence>
<keyword evidence="1" id="KW-0597">Phosphoprotein</keyword>
<sequence length="89" mass="9635">MRVVLADDLRLARDGLARMLEAYGSEILAAVRNTPGLARPFAGWEPDVAVADVRLPPPYTDEGLPCALAARRARPGLPVLVLSQHVEHL</sequence>
<evidence type="ECO:0000313" key="4">
    <source>
        <dbReference type="Proteomes" id="UP001499884"/>
    </source>
</evidence>
<dbReference type="SUPFAM" id="SSF52172">
    <property type="entry name" value="CheY-like"/>
    <property type="match status" value="1"/>
</dbReference>
<evidence type="ECO:0000256" key="1">
    <source>
        <dbReference type="PROSITE-ProRule" id="PRU00169"/>
    </source>
</evidence>
<gene>
    <name evidence="3" type="ORF">GCM10023082_61480</name>
</gene>
<dbReference type="InterPro" id="IPR001789">
    <property type="entry name" value="Sig_transdc_resp-reg_receiver"/>
</dbReference>
<organism evidence="3 4">
    <name type="scientific">Streptomyces tremellae</name>
    <dbReference type="NCBI Taxonomy" id="1124239"/>
    <lineage>
        <taxon>Bacteria</taxon>
        <taxon>Bacillati</taxon>
        <taxon>Actinomycetota</taxon>
        <taxon>Actinomycetes</taxon>
        <taxon>Kitasatosporales</taxon>
        <taxon>Streptomycetaceae</taxon>
        <taxon>Streptomyces</taxon>
    </lineage>
</organism>
<reference evidence="4" key="1">
    <citation type="journal article" date="2019" name="Int. J. Syst. Evol. Microbiol.">
        <title>The Global Catalogue of Microorganisms (GCM) 10K type strain sequencing project: providing services to taxonomists for standard genome sequencing and annotation.</title>
        <authorList>
            <consortium name="The Broad Institute Genomics Platform"/>
            <consortium name="The Broad Institute Genome Sequencing Center for Infectious Disease"/>
            <person name="Wu L."/>
            <person name="Ma J."/>
        </authorList>
    </citation>
    <scope>NUCLEOTIDE SEQUENCE [LARGE SCALE GENOMIC DNA]</scope>
    <source>
        <strain evidence="4">JCM 30846</strain>
    </source>
</reference>
<keyword evidence="4" id="KW-1185">Reference proteome</keyword>
<feature type="domain" description="Response regulatory" evidence="2">
    <location>
        <begin position="2"/>
        <end position="89"/>
    </location>
</feature>
<name>A0ABP7GC73_9ACTN</name>